<dbReference type="PROSITE" id="PS50206">
    <property type="entry name" value="RHODANESE_3"/>
    <property type="match status" value="1"/>
</dbReference>
<evidence type="ECO:0000259" key="1">
    <source>
        <dbReference type="PROSITE" id="PS50206"/>
    </source>
</evidence>
<dbReference type="InterPro" id="IPR036873">
    <property type="entry name" value="Rhodanese-like_dom_sf"/>
</dbReference>
<feature type="domain" description="Rhodanese" evidence="1">
    <location>
        <begin position="17"/>
        <end position="104"/>
    </location>
</feature>
<dbReference type="Proteomes" id="UP000245695">
    <property type="component" value="Chromosome 1"/>
</dbReference>
<dbReference type="SMART" id="SM00450">
    <property type="entry name" value="RHOD"/>
    <property type="match status" value="1"/>
</dbReference>
<proteinExistence type="predicted"/>
<dbReference type="SUPFAM" id="SSF52821">
    <property type="entry name" value="Rhodanese/Cell cycle control phosphatase"/>
    <property type="match status" value="1"/>
</dbReference>
<name>A0A2P2BNZ5_9FIRM</name>
<sequence>MSIYILESEKIKSMIDNNEFDLIIDIRNEEYYLNGHLPKAINIPMNEINDEMDFLADYKDKKILLYCGIGSQSKATCKVLSINGFNKLYSLFGGIKGYKYELEK</sequence>
<reference evidence="2 3" key="1">
    <citation type="submission" date="2014-09" db="EMBL/GenBank/DDBJ databases">
        <authorList>
            <person name="Hornung B.V."/>
        </authorList>
    </citation>
    <scope>NUCLEOTIDE SEQUENCE [LARGE SCALE GENOMIC DNA]</scope>
    <source>
        <strain evidence="2 3">FRIFI</strain>
    </source>
</reference>
<dbReference type="PANTHER" id="PTHR43031:SF1">
    <property type="entry name" value="PYRIDINE NUCLEOTIDE-DISULPHIDE OXIDOREDUCTASE"/>
    <property type="match status" value="1"/>
</dbReference>
<protein>
    <submittedName>
        <fullName evidence="2">Rhodanese domain profile</fullName>
    </submittedName>
</protein>
<dbReference type="EMBL" id="LN650648">
    <property type="protein sequence ID" value="CEI72076.1"/>
    <property type="molecule type" value="Genomic_DNA"/>
</dbReference>
<evidence type="ECO:0000313" key="3">
    <source>
        <dbReference type="Proteomes" id="UP000245695"/>
    </source>
</evidence>
<accession>A0A2P2BNZ5</accession>
<organism evidence="2 3">
    <name type="scientific">Romboutsia hominis</name>
    <dbReference type="NCBI Taxonomy" id="1507512"/>
    <lineage>
        <taxon>Bacteria</taxon>
        <taxon>Bacillati</taxon>
        <taxon>Bacillota</taxon>
        <taxon>Clostridia</taxon>
        <taxon>Peptostreptococcales</taxon>
        <taxon>Peptostreptococcaceae</taxon>
        <taxon>Romboutsia</taxon>
    </lineage>
</organism>
<dbReference type="RefSeq" id="WP_092927199.1">
    <property type="nucleotide sequence ID" value="NZ_FJTZ01000012.1"/>
</dbReference>
<dbReference type="KEGG" id="rhom:FRIFI_0529"/>
<dbReference type="AlphaFoldDB" id="A0A2P2BNZ5"/>
<gene>
    <name evidence="2" type="ORF">FRIFI_0529</name>
</gene>
<keyword evidence="3" id="KW-1185">Reference proteome</keyword>
<evidence type="ECO:0000313" key="2">
    <source>
        <dbReference type="EMBL" id="CEI72076.1"/>
    </source>
</evidence>
<dbReference type="Pfam" id="PF00581">
    <property type="entry name" value="Rhodanese"/>
    <property type="match status" value="1"/>
</dbReference>
<dbReference type="InterPro" id="IPR050229">
    <property type="entry name" value="GlpE_sulfurtransferase"/>
</dbReference>
<dbReference type="Gene3D" id="3.40.250.10">
    <property type="entry name" value="Rhodanese-like domain"/>
    <property type="match status" value="1"/>
</dbReference>
<dbReference type="PANTHER" id="PTHR43031">
    <property type="entry name" value="FAD-DEPENDENT OXIDOREDUCTASE"/>
    <property type="match status" value="1"/>
</dbReference>
<dbReference type="InterPro" id="IPR001763">
    <property type="entry name" value="Rhodanese-like_dom"/>
</dbReference>
<dbReference type="CDD" id="cd00158">
    <property type="entry name" value="RHOD"/>
    <property type="match status" value="1"/>
</dbReference>